<dbReference type="EMBL" id="CP121472">
    <property type="protein sequence ID" value="WPL16391.1"/>
    <property type="molecule type" value="Genomic_DNA"/>
</dbReference>
<proteinExistence type="predicted"/>
<dbReference type="RefSeq" id="WP_328986938.1">
    <property type="nucleotide sequence ID" value="NZ_CP121472.1"/>
</dbReference>
<keyword evidence="3" id="KW-1185">Reference proteome</keyword>
<accession>A0ABZ0S8C4</accession>
<reference evidence="2 3" key="1">
    <citation type="journal article" date="2023" name="Microorganisms">
        <title>Thiorhodovibrio frisius and Trv. litoralis spp. nov., Two Novel Members from a Clade of Fastidious Purple Sulfur Bacteria That Exhibit Unique Red-Shifted Light-Harvesting Capabilities.</title>
        <authorList>
            <person name="Methner A."/>
            <person name="Kuzyk S.B."/>
            <person name="Petersen J."/>
            <person name="Bauer S."/>
            <person name="Brinkmann H."/>
            <person name="Sichau K."/>
            <person name="Wanner G."/>
            <person name="Wolf J."/>
            <person name="Neumann-Schaal M."/>
            <person name="Henke P."/>
            <person name="Tank M."/>
            <person name="Sproer C."/>
            <person name="Bunk B."/>
            <person name="Overmann J."/>
        </authorList>
    </citation>
    <scope>NUCLEOTIDE SEQUENCE [LARGE SCALE GENOMIC DNA]</scope>
    <source>
        <strain evidence="2 3">DSM 6702</strain>
    </source>
</reference>
<dbReference type="Proteomes" id="UP001432180">
    <property type="component" value="Chromosome"/>
</dbReference>
<evidence type="ECO:0000256" key="1">
    <source>
        <dbReference type="SAM" id="MobiDB-lite"/>
    </source>
</evidence>
<feature type="region of interest" description="Disordered" evidence="1">
    <location>
        <begin position="1"/>
        <end position="29"/>
    </location>
</feature>
<protein>
    <submittedName>
        <fullName evidence="2">Uncharacterized protein</fullName>
    </submittedName>
</protein>
<name>A0ABZ0S8C4_9GAMM</name>
<evidence type="ECO:0000313" key="3">
    <source>
        <dbReference type="Proteomes" id="UP001432180"/>
    </source>
</evidence>
<sequence length="287" mass="30961">MMSDKAGTQRKASAAEVGEEAASSKEERDARLDVTKWLEELSLRWANRLDGIADRVRAEAADAETRVLDSRQLGSLIASQFDVQLIEDLGRDYLEWRGMDGVVIEGQCLSMLEIAIKQTVSLRTARASPVSVPSTRPYRWAAASIAGGVLGIWLSGGGSGVGTGLLALVGATGAVAAVDYFARQPEVRAFSRWQGDGGVAQADSGRSAVARSSFLGRPLVWLRTRTRQGTLRLVARIVDFVLEPEHAPDAFSDSQVREDVARVLRFAAIIVFSCLEASGDPGSDRER</sequence>
<evidence type="ECO:0000313" key="2">
    <source>
        <dbReference type="EMBL" id="WPL16391.1"/>
    </source>
</evidence>
<gene>
    <name evidence="2" type="ORF">Thiowin_01345</name>
</gene>
<organism evidence="2 3">
    <name type="scientific">Thiorhodovibrio winogradskyi</name>
    <dbReference type="NCBI Taxonomy" id="77007"/>
    <lineage>
        <taxon>Bacteria</taxon>
        <taxon>Pseudomonadati</taxon>
        <taxon>Pseudomonadota</taxon>
        <taxon>Gammaproteobacteria</taxon>
        <taxon>Chromatiales</taxon>
        <taxon>Chromatiaceae</taxon>
        <taxon>Thiorhodovibrio</taxon>
    </lineage>
</organism>